<dbReference type="PRINTS" id="PR00069">
    <property type="entry name" value="ALDKETRDTASE"/>
</dbReference>
<feature type="domain" description="NADP-dependent oxidoreductase" evidence="2">
    <location>
        <begin position="16"/>
        <end position="314"/>
    </location>
</feature>
<dbReference type="AlphaFoldDB" id="Q01Z07"/>
<dbReference type="InterPro" id="IPR020471">
    <property type="entry name" value="AKR"/>
</dbReference>
<evidence type="ECO:0000259" key="2">
    <source>
        <dbReference type="Pfam" id="PF00248"/>
    </source>
</evidence>
<dbReference type="PANTHER" id="PTHR43364:SF4">
    <property type="entry name" value="NAD(P)-LINKED OXIDOREDUCTASE SUPERFAMILY PROTEIN"/>
    <property type="match status" value="1"/>
</dbReference>
<reference evidence="3" key="1">
    <citation type="submission" date="2006-10" db="EMBL/GenBank/DDBJ databases">
        <title>Complete sequence of Solibacter usitatus Ellin6076.</title>
        <authorList>
            <consortium name="US DOE Joint Genome Institute"/>
            <person name="Copeland A."/>
            <person name="Lucas S."/>
            <person name="Lapidus A."/>
            <person name="Barry K."/>
            <person name="Detter J.C."/>
            <person name="Glavina del Rio T."/>
            <person name="Hammon N."/>
            <person name="Israni S."/>
            <person name="Dalin E."/>
            <person name="Tice H."/>
            <person name="Pitluck S."/>
            <person name="Thompson L.S."/>
            <person name="Brettin T."/>
            <person name="Bruce D."/>
            <person name="Han C."/>
            <person name="Tapia R."/>
            <person name="Gilna P."/>
            <person name="Schmutz J."/>
            <person name="Larimer F."/>
            <person name="Land M."/>
            <person name="Hauser L."/>
            <person name="Kyrpides N."/>
            <person name="Mikhailova N."/>
            <person name="Janssen P.H."/>
            <person name="Kuske C.R."/>
            <person name="Richardson P."/>
        </authorList>
    </citation>
    <scope>NUCLEOTIDE SEQUENCE</scope>
    <source>
        <strain evidence="3">Ellin6076</strain>
    </source>
</reference>
<protein>
    <submittedName>
        <fullName evidence="3">Aldo/keto reductase</fullName>
    </submittedName>
</protein>
<dbReference type="HOGENOM" id="CLU_023205_2_3_0"/>
<dbReference type="GO" id="GO:0016491">
    <property type="term" value="F:oxidoreductase activity"/>
    <property type="evidence" value="ECO:0007669"/>
    <property type="project" value="UniProtKB-KW"/>
</dbReference>
<sequence length="327" mass="36138">MNYRELGRTGWKVSDISFGAWAIGGSWGSVDDGESLAALHSAIDSGVNFIDTADVYGMGRSERLIAQLKRERKEEIIVATKAGRRLSPHTADGYNESNIAGFIEDSLRNLATDCLDLVQLHCPPTDVYYRPELFGALDRLVKAGKVRYYGVSVERVEEALKAIEYPNVQSVQIIFNCFRQRPADLFFAQAMQKHVGILARVPLASGMLSGKLTPDSQFAPDDHRQFNRHGEAFDKGETFSGVDYQTGLDAVEELRQLLPDGVTMAQFALRWILMFPAVTCAIPGGKRPSQVRDNCAASGLPPLSTAAMDAVRRIYGAKIRASVHQRW</sequence>
<gene>
    <name evidence="3" type="ordered locus">Acid_4144</name>
</gene>
<dbReference type="InterPro" id="IPR050523">
    <property type="entry name" value="AKR_Detox_Biosynth"/>
</dbReference>
<dbReference type="STRING" id="234267.Acid_4144"/>
<keyword evidence="1" id="KW-0560">Oxidoreductase</keyword>
<evidence type="ECO:0000256" key="1">
    <source>
        <dbReference type="ARBA" id="ARBA00023002"/>
    </source>
</evidence>
<proteinExistence type="predicted"/>
<dbReference type="InterPro" id="IPR036812">
    <property type="entry name" value="NAD(P)_OxRdtase_dom_sf"/>
</dbReference>
<dbReference type="EMBL" id="CP000473">
    <property type="protein sequence ID" value="ABJ85108.1"/>
    <property type="molecule type" value="Genomic_DNA"/>
</dbReference>
<evidence type="ECO:0000313" key="3">
    <source>
        <dbReference type="EMBL" id="ABJ85108.1"/>
    </source>
</evidence>
<dbReference type="InterPro" id="IPR023210">
    <property type="entry name" value="NADP_OxRdtase_dom"/>
</dbReference>
<dbReference type="InParanoid" id="Q01Z07"/>
<dbReference type="eggNOG" id="COG0667">
    <property type="taxonomic scope" value="Bacteria"/>
</dbReference>
<dbReference type="KEGG" id="sus:Acid_4144"/>
<dbReference type="SUPFAM" id="SSF51430">
    <property type="entry name" value="NAD(P)-linked oxidoreductase"/>
    <property type="match status" value="1"/>
</dbReference>
<dbReference type="Gene3D" id="3.20.20.100">
    <property type="entry name" value="NADP-dependent oxidoreductase domain"/>
    <property type="match status" value="1"/>
</dbReference>
<organism evidence="3">
    <name type="scientific">Solibacter usitatus (strain Ellin6076)</name>
    <dbReference type="NCBI Taxonomy" id="234267"/>
    <lineage>
        <taxon>Bacteria</taxon>
        <taxon>Pseudomonadati</taxon>
        <taxon>Acidobacteriota</taxon>
        <taxon>Terriglobia</taxon>
        <taxon>Bryobacterales</taxon>
        <taxon>Solibacteraceae</taxon>
        <taxon>Candidatus Solibacter</taxon>
    </lineage>
</organism>
<accession>Q01Z07</accession>
<dbReference type="PANTHER" id="PTHR43364">
    <property type="entry name" value="NADH-SPECIFIC METHYLGLYOXAL REDUCTASE-RELATED"/>
    <property type="match status" value="1"/>
</dbReference>
<dbReference type="Pfam" id="PF00248">
    <property type="entry name" value="Aldo_ket_red"/>
    <property type="match status" value="1"/>
</dbReference>
<name>Q01Z07_SOLUE</name>
<dbReference type="GO" id="GO:0005829">
    <property type="term" value="C:cytosol"/>
    <property type="evidence" value="ECO:0007669"/>
    <property type="project" value="TreeGrafter"/>
</dbReference>
<dbReference type="OrthoDB" id="9773828at2"/>
<dbReference type="CDD" id="cd19086">
    <property type="entry name" value="AKR_AKR11C1"/>
    <property type="match status" value="1"/>
</dbReference>